<evidence type="ECO:0000256" key="3">
    <source>
        <dbReference type="ARBA" id="ARBA00023002"/>
    </source>
</evidence>
<proteinExistence type="inferred from homology"/>
<feature type="binding site" evidence="5">
    <location>
        <position position="524"/>
    </location>
    <ligand>
        <name>Fe cation</name>
        <dbReference type="ChEBI" id="CHEBI:24875"/>
        <note>catalytic</note>
    </ligand>
</feature>
<feature type="binding site" evidence="5">
    <location>
        <position position="258"/>
    </location>
    <ligand>
        <name>Fe cation</name>
        <dbReference type="ChEBI" id="CHEBI:24875"/>
        <note>catalytic</note>
    </ligand>
</feature>
<feature type="binding site" evidence="5">
    <location>
        <position position="206"/>
    </location>
    <ligand>
        <name>Fe cation</name>
        <dbReference type="ChEBI" id="CHEBI:24875"/>
        <note>catalytic</note>
    </ligand>
</feature>
<keyword evidence="6" id="KW-0223">Dioxygenase</keyword>
<dbReference type="Pfam" id="PF03055">
    <property type="entry name" value="RPE65"/>
    <property type="match status" value="1"/>
</dbReference>
<keyword evidence="3" id="KW-0560">Oxidoreductase</keyword>
<dbReference type="PANTHER" id="PTHR10543:SF24">
    <property type="entry name" value="CAROTENOID ISOMEROOXYGENASE"/>
    <property type="match status" value="1"/>
</dbReference>
<sequence length="530" mass="58731">MENSTPSKAPYKNWPNEGIFQATEETRTPVELEVTGKFPPQVAGTLYRTGPSQYKVNTKDGEYARSHWFDGFTQIHRFKLVPDESGGCQVYYNSRRQVDELLEKARNSEDIDKVITFGQKRDPCVSLFGKIKSSFQPIGPDRSHPQLYNVGVTVKPNMPGMPKDMLTACTDANQIKHSHMETLEPVGVTDQSVLHPDLKGPISCAHPQYDKETGDLYNYNLDFGPWGTYRIFKTSATTSKTEILATISGPGTNPAYIHSFFLSEDYIILCIWPSYFNGMGASILWERDVASALKFHPEVKAKWHVIDRKGKRGQVATFTSPAFFSFHTINAFQEDGSDGSTVDIFCDTIQHPDDSSIHRLYYENIISTGTSPAVGERGSPSLVRYKLPGIPKQGKGKGTPSAEVITTIPDAGELPTINPLYQTKKQRYVYSVVSRGYSSFFDGLGKIDLETKQIKYWGKEPKPHTPGEAIFVPDGTSESEDAGYLLSVVLDGEKGTSYLVCLDAKSMMEIASAECSHAIGVGTHGVHYKG</sequence>
<accession>A0A3A2ZX21</accession>
<dbReference type="AlphaFoldDB" id="A0A3A2ZX21"/>
<dbReference type="PANTHER" id="PTHR10543">
    <property type="entry name" value="BETA-CAROTENE DIOXYGENASE"/>
    <property type="match status" value="1"/>
</dbReference>
<comment type="caution">
    <text evidence="6">The sequence shown here is derived from an EMBL/GenBank/DDBJ whole genome shotgun (WGS) entry which is preliminary data.</text>
</comment>
<evidence type="ECO:0000313" key="6">
    <source>
        <dbReference type="EMBL" id="RJE27230.1"/>
    </source>
</evidence>
<keyword evidence="7" id="KW-1185">Reference proteome</keyword>
<organism evidence="6 7">
    <name type="scientific">Aspergillus sclerotialis</name>
    <dbReference type="NCBI Taxonomy" id="2070753"/>
    <lineage>
        <taxon>Eukaryota</taxon>
        <taxon>Fungi</taxon>
        <taxon>Dikarya</taxon>
        <taxon>Ascomycota</taxon>
        <taxon>Pezizomycotina</taxon>
        <taxon>Eurotiomycetes</taxon>
        <taxon>Eurotiomycetidae</taxon>
        <taxon>Eurotiales</taxon>
        <taxon>Aspergillaceae</taxon>
        <taxon>Aspergillus</taxon>
        <taxon>Aspergillus subgen. Polypaecilum</taxon>
    </lineage>
</organism>
<reference evidence="7" key="1">
    <citation type="submission" date="2017-02" db="EMBL/GenBank/DDBJ databases">
        <authorList>
            <person name="Tafer H."/>
            <person name="Lopandic K."/>
        </authorList>
    </citation>
    <scope>NUCLEOTIDE SEQUENCE [LARGE SCALE GENOMIC DNA]</scope>
    <source>
        <strain evidence="7">CBS 366.77</strain>
    </source>
</reference>
<dbReference type="STRING" id="2070753.A0A3A2ZX21"/>
<keyword evidence="2 5" id="KW-0479">Metal-binding</keyword>
<dbReference type="EMBL" id="MVGC01000007">
    <property type="protein sequence ID" value="RJE27230.1"/>
    <property type="molecule type" value="Genomic_DNA"/>
</dbReference>
<dbReference type="OrthoDB" id="407010at2759"/>
<protein>
    <submittedName>
        <fullName evidence="6">Dioxygenase</fullName>
    </submittedName>
</protein>
<dbReference type="GO" id="GO:0010436">
    <property type="term" value="F:carotenoid dioxygenase activity"/>
    <property type="evidence" value="ECO:0007669"/>
    <property type="project" value="TreeGrafter"/>
</dbReference>
<comment type="similarity">
    <text evidence="1">Belongs to the carotenoid oxygenase family.</text>
</comment>
<evidence type="ECO:0000313" key="7">
    <source>
        <dbReference type="Proteomes" id="UP000266188"/>
    </source>
</evidence>
<dbReference type="GO" id="GO:0016121">
    <property type="term" value="P:carotene catabolic process"/>
    <property type="evidence" value="ECO:0007669"/>
    <property type="project" value="TreeGrafter"/>
</dbReference>
<evidence type="ECO:0000256" key="1">
    <source>
        <dbReference type="ARBA" id="ARBA00006787"/>
    </source>
</evidence>
<dbReference type="GO" id="GO:0046872">
    <property type="term" value="F:metal ion binding"/>
    <property type="evidence" value="ECO:0007669"/>
    <property type="project" value="UniProtKB-KW"/>
</dbReference>
<gene>
    <name evidence="6" type="ORF">PHISCL_00471</name>
</gene>
<keyword evidence="4 5" id="KW-0408">Iron</keyword>
<dbReference type="Proteomes" id="UP000266188">
    <property type="component" value="Unassembled WGS sequence"/>
</dbReference>
<name>A0A3A2ZX21_9EURO</name>
<feature type="binding site" evidence="5">
    <location>
        <position position="327"/>
    </location>
    <ligand>
        <name>Fe cation</name>
        <dbReference type="ChEBI" id="CHEBI:24875"/>
        <note>catalytic</note>
    </ligand>
</feature>
<evidence type="ECO:0000256" key="5">
    <source>
        <dbReference type="PIRSR" id="PIRSR604294-1"/>
    </source>
</evidence>
<evidence type="ECO:0000256" key="4">
    <source>
        <dbReference type="ARBA" id="ARBA00023004"/>
    </source>
</evidence>
<dbReference type="InterPro" id="IPR004294">
    <property type="entry name" value="Carotenoid_Oase"/>
</dbReference>
<evidence type="ECO:0000256" key="2">
    <source>
        <dbReference type="ARBA" id="ARBA00022723"/>
    </source>
</evidence>
<comment type="cofactor">
    <cofactor evidence="5">
        <name>Fe(2+)</name>
        <dbReference type="ChEBI" id="CHEBI:29033"/>
    </cofactor>
    <text evidence="5">Binds 1 Fe(2+) ion per subunit.</text>
</comment>